<dbReference type="KEGG" id="psn:Pedsa_2199"/>
<organism evidence="2 3">
    <name type="scientific">Pseudopedobacter saltans (strain ATCC 51119 / DSM 12145 / JCM 21818 / CCUG 39354 / LMG 10337 / NBRC 100064 / NCIMB 13643)</name>
    <name type="common">Pedobacter saltans</name>
    <dbReference type="NCBI Taxonomy" id="762903"/>
    <lineage>
        <taxon>Bacteria</taxon>
        <taxon>Pseudomonadati</taxon>
        <taxon>Bacteroidota</taxon>
        <taxon>Sphingobacteriia</taxon>
        <taxon>Sphingobacteriales</taxon>
        <taxon>Sphingobacteriaceae</taxon>
        <taxon>Pseudopedobacter</taxon>
    </lineage>
</organism>
<dbReference type="STRING" id="762903.Pedsa_2199"/>
<keyword evidence="3" id="KW-1185">Reference proteome</keyword>
<sequence>MKKIFLGIGLSLCLIGTSFAQGGAAKKKAEVKEGLKQELKLSDEVINQIVAVQDDYKAKIREVRKNESLADEAKKAATEKLRKEKNTEMEKKFGKETAKKVEDLLEKLGKKESKAEVK</sequence>
<dbReference type="Proteomes" id="UP000000310">
    <property type="component" value="Chromosome"/>
</dbReference>
<evidence type="ECO:0000313" key="3">
    <source>
        <dbReference type="Proteomes" id="UP000000310"/>
    </source>
</evidence>
<evidence type="ECO:0000313" key="2">
    <source>
        <dbReference type="EMBL" id="ADY52751.1"/>
    </source>
</evidence>
<reference evidence="3" key="2">
    <citation type="submission" date="2011-02" db="EMBL/GenBank/DDBJ databases">
        <title>The complete genome of Pedobacter saltans DSM 12145.</title>
        <authorList>
            <consortium name="US DOE Joint Genome Institute (JGI-PGF)"/>
            <person name="Lucas S."/>
            <person name="Copeland A."/>
            <person name="Lapidus A."/>
            <person name="Bruce D."/>
            <person name="Goodwin L."/>
            <person name="Pitluck S."/>
            <person name="Kyrpides N."/>
            <person name="Mavromatis K."/>
            <person name="Pagani I."/>
            <person name="Ivanova N."/>
            <person name="Ovchinnikova G."/>
            <person name="Lu M."/>
            <person name="Detter J.C."/>
            <person name="Han C."/>
            <person name="Land M."/>
            <person name="Hauser L."/>
            <person name="Markowitz V."/>
            <person name="Cheng J.-F."/>
            <person name="Hugenholtz P."/>
            <person name="Woyke T."/>
            <person name="Wu D."/>
            <person name="Tindall B."/>
            <person name="Pomrenke H.G."/>
            <person name="Brambilla E."/>
            <person name="Klenk H.-P."/>
            <person name="Eisen J.A."/>
        </authorList>
    </citation>
    <scope>NUCLEOTIDE SEQUENCE [LARGE SCALE GENOMIC DNA]</scope>
    <source>
        <strain evidence="3">ATCC 51119 / DSM 12145 / JCM 21818 / LMG 10337 / NBRC 100064 / NCIMB 13643</strain>
    </source>
</reference>
<protein>
    <submittedName>
        <fullName evidence="2">Uncharacterized protein</fullName>
    </submittedName>
</protein>
<dbReference type="AlphaFoldDB" id="F0SBR0"/>
<dbReference type="EMBL" id="CP002545">
    <property type="protein sequence ID" value="ADY52751.1"/>
    <property type="molecule type" value="Genomic_DNA"/>
</dbReference>
<gene>
    <name evidence="2" type="ordered locus">Pedsa_2199</name>
</gene>
<keyword evidence="1" id="KW-0732">Signal</keyword>
<dbReference type="RefSeq" id="WP_013633237.1">
    <property type="nucleotide sequence ID" value="NC_015177.1"/>
</dbReference>
<name>F0SBR0_PSESL</name>
<reference evidence="2 3" key="1">
    <citation type="journal article" date="2011" name="Stand. Genomic Sci.">
        <title>Complete genome sequence of the gliding, heparinolytic Pedobacter saltans type strain (113).</title>
        <authorList>
            <person name="Liolios K."/>
            <person name="Sikorski J."/>
            <person name="Lu M."/>
            <person name="Nolan M."/>
            <person name="Lapidus A."/>
            <person name="Lucas S."/>
            <person name="Hammon N."/>
            <person name="Deshpande S."/>
            <person name="Cheng J.F."/>
            <person name="Tapia R."/>
            <person name="Han C."/>
            <person name="Goodwin L."/>
            <person name="Pitluck S."/>
            <person name="Huntemann M."/>
            <person name="Ivanova N."/>
            <person name="Pagani I."/>
            <person name="Mavromatis K."/>
            <person name="Ovchinikova G."/>
            <person name="Pati A."/>
            <person name="Chen A."/>
            <person name="Palaniappan K."/>
            <person name="Land M."/>
            <person name="Hauser L."/>
            <person name="Brambilla E.M."/>
            <person name="Kotsyurbenko O."/>
            <person name="Rohde M."/>
            <person name="Tindall B.J."/>
            <person name="Abt B."/>
            <person name="Goker M."/>
            <person name="Detter J.C."/>
            <person name="Woyke T."/>
            <person name="Bristow J."/>
            <person name="Eisen J.A."/>
            <person name="Markowitz V."/>
            <person name="Hugenholtz P."/>
            <person name="Klenk H.P."/>
            <person name="Kyrpides N.C."/>
        </authorList>
    </citation>
    <scope>NUCLEOTIDE SEQUENCE [LARGE SCALE GENOMIC DNA]</scope>
    <source>
        <strain evidence="3">ATCC 51119 / DSM 12145 / JCM 21818 / LMG 10337 / NBRC 100064 / NCIMB 13643</strain>
    </source>
</reference>
<feature type="chain" id="PRO_5005675332" evidence="1">
    <location>
        <begin position="21"/>
        <end position="118"/>
    </location>
</feature>
<proteinExistence type="predicted"/>
<feature type="signal peptide" evidence="1">
    <location>
        <begin position="1"/>
        <end position="20"/>
    </location>
</feature>
<accession>F0SBR0</accession>
<dbReference type="HOGENOM" id="CLU_2071105_0_0_10"/>
<evidence type="ECO:0000256" key="1">
    <source>
        <dbReference type="SAM" id="SignalP"/>
    </source>
</evidence>